<dbReference type="GO" id="GO:0008168">
    <property type="term" value="F:methyltransferase activity"/>
    <property type="evidence" value="ECO:0007669"/>
    <property type="project" value="UniProtKB-KW"/>
</dbReference>
<dbReference type="PANTHER" id="PTHR35276">
    <property type="entry name" value="S-ADENOSYL-L-METHIONINE-DEPENDENT METHYLTRANSFERASES SUPERFAMILY PROTEIN"/>
    <property type="match status" value="1"/>
</dbReference>
<dbReference type="Pfam" id="PF06962">
    <property type="entry name" value="rRNA_methylase"/>
    <property type="match status" value="1"/>
</dbReference>
<keyword evidence="1" id="KW-0489">Methyltransferase</keyword>
<dbReference type="Gene3D" id="3.40.50.150">
    <property type="entry name" value="Vaccinia Virus protein VP39"/>
    <property type="match status" value="1"/>
</dbReference>
<protein>
    <submittedName>
        <fullName evidence="1">Class I SAM-dependent methyltransferase</fullName>
    </submittedName>
</protein>
<name>A0A9X3JEY7_9LACT</name>
<organism evidence="1 2">
    <name type="scientific">Aerococcus kribbianus</name>
    <dbReference type="NCBI Taxonomy" id="2999064"/>
    <lineage>
        <taxon>Bacteria</taxon>
        <taxon>Bacillati</taxon>
        <taxon>Bacillota</taxon>
        <taxon>Bacilli</taxon>
        <taxon>Lactobacillales</taxon>
        <taxon>Aerococcaceae</taxon>
        <taxon>Aerococcus</taxon>
    </lineage>
</organism>
<dbReference type="AlphaFoldDB" id="A0A9X3JEY7"/>
<dbReference type="PANTHER" id="PTHR35276:SF1">
    <property type="entry name" value="TRNA (MNM(5)S(2)U34)-METHYLTRANSFERASE, CHLOROPLASTIC"/>
    <property type="match status" value="1"/>
</dbReference>
<keyword evidence="2" id="KW-1185">Reference proteome</keyword>
<keyword evidence="1" id="KW-0808">Transferase</keyword>
<sequence length="188" mass="20981">MLGNIVSISHRLLAEIVKSGDTVLDATLGKGNDSIFLAELVGPNGHVYAFDIQEEAITISKQRLQERNLAKQTRLIQANHQEIDHYLPAKCQLSAAIFNLGYLPGGNKTITTQFQSTLRAIDQCLERLVAGGRLIIACYIGHPGGLEEYQSVYHQLENLPQECYSVGHFQFINQKNNPPRLLIVERRS</sequence>
<dbReference type="InterPro" id="IPR010719">
    <property type="entry name" value="MnmM_MeTrfase"/>
</dbReference>
<dbReference type="GO" id="GO:0032259">
    <property type="term" value="P:methylation"/>
    <property type="evidence" value="ECO:0007669"/>
    <property type="project" value="UniProtKB-KW"/>
</dbReference>
<dbReference type="InterPro" id="IPR029063">
    <property type="entry name" value="SAM-dependent_MTases_sf"/>
</dbReference>
<proteinExistence type="predicted"/>
<reference evidence="1" key="1">
    <citation type="submission" date="2022-12" db="EMBL/GenBank/DDBJ databases">
        <title>Description and comparative metabolic analysis of Aerococcus sp. nov., isolated from the feces of a pig.</title>
        <authorList>
            <person name="Chang Y.-H."/>
        </authorList>
    </citation>
    <scope>NUCLEOTIDE SEQUENCE</scope>
    <source>
        <strain evidence="1">YH-aer222</strain>
    </source>
</reference>
<comment type="caution">
    <text evidence="1">The sequence shown here is derived from an EMBL/GenBank/DDBJ whole genome shotgun (WGS) entry which is preliminary data.</text>
</comment>
<evidence type="ECO:0000313" key="2">
    <source>
        <dbReference type="Proteomes" id="UP001146670"/>
    </source>
</evidence>
<dbReference type="EMBL" id="JAPRFR010000001">
    <property type="protein sequence ID" value="MCZ0725381.1"/>
    <property type="molecule type" value="Genomic_DNA"/>
</dbReference>
<dbReference type="CDD" id="cd02440">
    <property type="entry name" value="AdoMet_MTases"/>
    <property type="match status" value="1"/>
</dbReference>
<gene>
    <name evidence="1" type="ORF">OW157_02220</name>
</gene>
<dbReference type="SUPFAM" id="SSF53335">
    <property type="entry name" value="S-adenosyl-L-methionine-dependent methyltransferases"/>
    <property type="match status" value="1"/>
</dbReference>
<dbReference type="Proteomes" id="UP001146670">
    <property type="component" value="Unassembled WGS sequence"/>
</dbReference>
<accession>A0A9X3JEY7</accession>
<evidence type="ECO:0000313" key="1">
    <source>
        <dbReference type="EMBL" id="MCZ0725381.1"/>
    </source>
</evidence>